<gene>
    <name evidence="1" type="ORF">SMRZ_LOCUS7252</name>
</gene>
<name>A0A3P7XMC1_9TREM</name>
<sequence>MSIFIFGIFFDFSLRCSFSSSFRAFSGSSSAIIRSLAARRRSPRRF</sequence>
<dbReference type="AlphaFoldDB" id="A0A3P7XMC1"/>
<evidence type="ECO:0000313" key="1">
    <source>
        <dbReference type="EMBL" id="VDO75386.1"/>
    </source>
</evidence>
<proteinExistence type="predicted"/>
<accession>A0A3P7XMC1</accession>
<reference evidence="1 2" key="1">
    <citation type="submission" date="2018-11" db="EMBL/GenBank/DDBJ databases">
        <authorList>
            <consortium name="Pathogen Informatics"/>
        </authorList>
    </citation>
    <scope>NUCLEOTIDE SEQUENCE [LARGE SCALE GENOMIC DNA]</scope>
    <source>
        <strain evidence="1 2">Zambia</strain>
    </source>
</reference>
<organism evidence="1 2">
    <name type="scientific">Schistosoma margrebowiei</name>
    <dbReference type="NCBI Taxonomy" id="48269"/>
    <lineage>
        <taxon>Eukaryota</taxon>
        <taxon>Metazoa</taxon>
        <taxon>Spiralia</taxon>
        <taxon>Lophotrochozoa</taxon>
        <taxon>Platyhelminthes</taxon>
        <taxon>Trematoda</taxon>
        <taxon>Digenea</taxon>
        <taxon>Strigeidida</taxon>
        <taxon>Schistosomatoidea</taxon>
        <taxon>Schistosomatidae</taxon>
        <taxon>Schistosoma</taxon>
    </lineage>
</organism>
<dbReference type="EMBL" id="UZAI01002886">
    <property type="protein sequence ID" value="VDO75386.1"/>
    <property type="molecule type" value="Genomic_DNA"/>
</dbReference>
<dbReference type="Proteomes" id="UP000277204">
    <property type="component" value="Unassembled WGS sequence"/>
</dbReference>
<protein>
    <submittedName>
        <fullName evidence="1">Uncharacterized protein</fullName>
    </submittedName>
</protein>
<evidence type="ECO:0000313" key="2">
    <source>
        <dbReference type="Proteomes" id="UP000277204"/>
    </source>
</evidence>
<keyword evidence="2" id="KW-1185">Reference proteome</keyword>